<keyword evidence="1" id="KW-0677">Repeat</keyword>
<dbReference type="RefSeq" id="WP_073148391.1">
    <property type="nucleotide sequence ID" value="NZ_FRAG01000013.1"/>
</dbReference>
<evidence type="ECO:0000256" key="1">
    <source>
        <dbReference type="ARBA" id="ARBA00022737"/>
    </source>
</evidence>
<name>A0A1M6MVP3_PARC5</name>
<dbReference type="SUPFAM" id="SSF49373">
    <property type="entry name" value="Invasin/intimin cell-adhesion fragments"/>
    <property type="match status" value="2"/>
</dbReference>
<feature type="signal peptide" evidence="2">
    <location>
        <begin position="1"/>
        <end position="27"/>
    </location>
</feature>
<dbReference type="InterPro" id="IPR008964">
    <property type="entry name" value="Invasin/intimin_cell_adhesion"/>
</dbReference>
<dbReference type="Pfam" id="PF00395">
    <property type="entry name" value="SLH"/>
    <property type="match status" value="2"/>
</dbReference>
<reference evidence="4 5" key="1">
    <citation type="submission" date="2016-11" db="EMBL/GenBank/DDBJ databases">
        <authorList>
            <person name="Jaros S."/>
            <person name="Januszkiewicz K."/>
            <person name="Wedrychowicz H."/>
        </authorList>
    </citation>
    <scope>NUCLEOTIDE SEQUENCE [LARGE SCALE GENOMIC DNA]</scope>
    <source>
        <strain evidence="4 5">DSM 15212</strain>
    </source>
</reference>
<feature type="domain" description="SLH" evidence="3">
    <location>
        <begin position="853"/>
        <end position="913"/>
    </location>
</feature>
<proteinExistence type="predicted"/>
<dbReference type="STRING" id="1121301.SAMN02745912_01433"/>
<dbReference type="Gene3D" id="2.170.130.30">
    <property type="match status" value="1"/>
</dbReference>
<dbReference type="Pfam" id="PF02368">
    <property type="entry name" value="Big_2"/>
    <property type="match status" value="1"/>
</dbReference>
<feature type="domain" description="SLH" evidence="3">
    <location>
        <begin position="981"/>
        <end position="1041"/>
    </location>
</feature>
<dbReference type="PROSITE" id="PS51272">
    <property type="entry name" value="SLH"/>
    <property type="match status" value="3"/>
</dbReference>
<dbReference type="InterPro" id="IPR003343">
    <property type="entry name" value="Big_2"/>
</dbReference>
<dbReference type="InterPro" id="IPR001119">
    <property type="entry name" value="SLH_dom"/>
</dbReference>
<gene>
    <name evidence="4" type="ORF">SAMN02745912_01433</name>
</gene>
<evidence type="ECO:0000259" key="3">
    <source>
        <dbReference type="PROSITE" id="PS51272"/>
    </source>
</evidence>
<keyword evidence="2" id="KW-0732">Signal</keyword>
<keyword evidence="5" id="KW-1185">Reference proteome</keyword>
<evidence type="ECO:0000313" key="5">
    <source>
        <dbReference type="Proteomes" id="UP000184465"/>
    </source>
</evidence>
<dbReference type="Proteomes" id="UP000184465">
    <property type="component" value="Unassembled WGS sequence"/>
</dbReference>
<dbReference type="PANTHER" id="PTHR43308:SF5">
    <property type="entry name" value="S-LAYER PROTEIN _ PEPTIDOGLYCAN ENDO-BETA-N-ACETYLGLUCOSAMINIDASE"/>
    <property type="match status" value="1"/>
</dbReference>
<dbReference type="PANTHER" id="PTHR43308">
    <property type="entry name" value="OUTER MEMBRANE PROTEIN ALPHA-RELATED"/>
    <property type="match status" value="1"/>
</dbReference>
<accession>A0A1M6MVP3</accession>
<evidence type="ECO:0000256" key="2">
    <source>
        <dbReference type="SAM" id="SignalP"/>
    </source>
</evidence>
<feature type="chain" id="PRO_5013087707" evidence="2">
    <location>
        <begin position="28"/>
        <end position="1041"/>
    </location>
</feature>
<evidence type="ECO:0000313" key="4">
    <source>
        <dbReference type="EMBL" id="SHJ87524.1"/>
    </source>
</evidence>
<dbReference type="InterPro" id="IPR027954">
    <property type="entry name" value="Transcobalamin-like_C"/>
</dbReference>
<dbReference type="AlphaFoldDB" id="A0A1M6MVP3"/>
<dbReference type="EMBL" id="FRAG01000013">
    <property type="protein sequence ID" value="SHJ87524.1"/>
    <property type="molecule type" value="Genomic_DNA"/>
</dbReference>
<dbReference type="Gene3D" id="2.60.40.1080">
    <property type="match status" value="2"/>
</dbReference>
<feature type="domain" description="SLH" evidence="3">
    <location>
        <begin position="914"/>
        <end position="977"/>
    </location>
</feature>
<dbReference type="OrthoDB" id="2356646at2"/>
<dbReference type="InterPro" id="IPR051465">
    <property type="entry name" value="Cell_Envelope_Struct_Comp"/>
</dbReference>
<protein>
    <submittedName>
        <fullName evidence="4">Ig-like domain (Group 2)</fullName>
    </submittedName>
</protein>
<organism evidence="4 5">
    <name type="scientific">Paramaledivibacter caminithermalis (strain DSM 15212 / CIP 107654 / DViRD3)</name>
    <name type="common">Clostridium caminithermale</name>
    <dbReference type="NCBI Taxonomy" id="1121301"/>
    <lineage>
        <taxon>Bacteria</taxon>
        <taxon>Bacillati</taxon>
        <taxon>Bacillota</taxon>
        <taxon>Clostridia</taxon>
        <taxon>Peptostreptococcales</taxon>
        <taxon>Caminicellaceae</taxon>
        <taxon>Paramaledivibacter</taxon>
    </lineage>
</organism>
<dbReference type="Pfam" id="PF14478">
    <property type="entry name" value="DUF4430"/>
    <property type="match status" value="1"/>
</dbReference>
<sequence length="1041" mass="118903">MRSYKKPLIPLMLAICMILLNFTSAFAAYSPKGKVLQIADPESELEVIEIIEYIDPSSYSIEIEVENNKIEEKEKIKLKAKVLDSQGNEIEDKSIIWTSADEDIVKINKYGEAIGVNPGKTTIRASLKENRKIYGEIKLEVEEGKGNISKIEIHAASKTLEIGEELELNVYDNKGTNVKNNRIIWSSSDEEILEINDNGVVTGINKGTAIIKAVLKEDEEVSDTVELKVLEKEEVEVSIRIEGYEETIVPERNIEVDNFDLTPYLGPASGESAEESDGWGLDRLKEPTVAHALIQALEDEGIDCKDHKKGLDLQDYGWSLYVAMIDGEREFDYRSTSGWLYRVNGWNPNYGCQQYKLEKRDEILWYFGAYGFDTLVTEIEADKREVNIDEEITLTLEGSKCSRGSKKKNNNKKIEGAAIYVDGDKYEIDGEEILTDKKGKAIIRFNDAGTYEVSAERFDSKGIRDIVRPKPIEIKVINEAAYDDEDIEDIWKLIKSKKSTEKQICEKICNTIEGLLEYSESTKKEKEVKAIIIDIEKLLEAIGQARERLENEASIKKVANASLKLIEILLQYSHKYEDLLKDINEETLQAADVYFNLVCKIEDNTKGDSSLKKLIELLGEIIENCGALDQNMMENELVVFLEEFIRNKYKIKVGSKDIEEVDGKVIVNLSSKDILVNVEKIIKKAEFIEEQLSLNDIEAMKLLTNELVIEVPDCKDKEVEIGFSRDTIEELFFKDIDRVKVITPSVSFKVSTDFAKKNTNFSNMSIGIKTLANYKLNGIELGIKLDNEELGKWNSPLIIEMPYKVKEGKTHEITVFKKEEHNNIKNVGGIYFEDQYMVKFMANESGIYIPMVNKKIFTDLEGFKWAEKEIASMSSKGLIKGRDKQKFDPASKITRAEFAALISRVLRLNTHLQNNLIFKDVTKDKWYYDVVKSVYKNGYMKGRTKKIFDPNGKITREEIVVVVANILKKEFYKYVKKQNSLEKYLDGHEVSSWAESSMDMIIKLGILDEIKGLELRPKEELNRAQASIILHRLYHILMDNY</sequence>
<dbReference type="SMART" id="SM00635">
    <property type="entry name" value="BID_2"/>
    <property type="match status" value="2"/>
</dbReference>